<dbReference type="Gene3D" id="2.60.40.10">
    <property type="entry name" value="Immunoglobulins"/>
    <property type="match status" value="1"/>
</dbReference>
<feature type="signal peptide" evidence="1">
    <location>
        <begin position="1"/>
        <end position="32"/>
    </location>
</feature>
<keyword evidence="1" id="KW-0732">Signal</keyword>
<dbReference type="PROSITE" id="PS51257">
    <property type="entry name" value="PROKAR_LIPOPROTEIN"/>
    <property type="match status" value="1"/>
</dbReference>
<dbReference type="RefSeq" id="WP_070067714.1">
    <property type="nucleotide sequence ID" value="NZ_MJUW02000104.1"/>
</dbReference>
<evidence type="ECO:0000313" key="3">
    <source>
        <dbReference type="Proteomes" id="UP000242219"/>
    </source>
</evidence>
<dbReference type="AlphaFoldDB" id="A0A1V6LY87"/>
<evidence type="ECO:0000256" key="1">
    <source>
        <dbReference type="SAM" id="SignalP"/>
    </source>
</evidence>
<comment type="caution">
    <text evidence="2">The sequence shown here is derived from an EMBL/GenBank/DDBJ whole genome shotgun (WGS) entry which is preliminary data.</text>
</comment>
<keyword evidence="3" id="KW-1185">Reference proteome</keyword>
<organism evidence="2 3">
    <name type="scientific">Candidatus Brocadia sapporoensis</name>
    <dbReference type="NCBI Taxonomy" id="392547"/>
    <lineage>
        <taxon>Bacteria</taxon>
        <taxon>Pseudomonadati</taxon>
        <taxon>Planctomycetota</taxon>
        <taxon>Candidatus Brocadiia</taxon>
        <taxon>Candidatus Brocadiales</taxon>
        <taxon>Candidatus Brocadiaceae</taxon>
        <taxon>Candidatus Brocadia</taxon>
    </lineage>
</organism>
<evidence type="ECO:0000313" key="2">
    <source>
        <dbReference type="EMBL" id="OQD45108.1"/>
    </source>
</evidence>
<reference evidence="2 3" key="1">
    <citation type="journal article" date="2016" name="Genome Announc.">
        <title>Draft Genome Sequence of the Anaerobic Ammonium-Oxidizing Bacterium 'Candidatus Brocadia sp. 40'.</title>
        <authorList>
            <person name="Ali M."/>
            <person name="Haroon M.F."/>
            <person name="Narita Y."/>
            <person name="Zhang L."/>
            <person name="Rangel Shaw D."/>
            <person name="Okabe S."/>
            <person name="Saikaly P.E."/>
        </authorList>
    </citation>
    <scope>NUCLEOTIDE SEQUENCE [LARGE SCALE GENOMIC DNA]</scope>
    <source>
        <strain evidence="2 3">40</strain>
    </source>
</reference>
<dbReference type="Proteomes" id="UP000242219">
    <property type="component" value="Unassembled WGS sequence"/>
</dbReference>
<sequence>MKKGRLTAILWRNALVIAGLLSCMAASKNVYATDNVPKVETSGATHIGASSATLNGNVDINIQNKPEGYVMFFYGNKSGDYTGVSEIVSINSNGTQPVAIGVEELTSGLKHFKIVSQNRFGTSYGDEKSFSVLAGNPELHGVINASVPNVAPTPTPPKATTGTATFECDDGVINATLCGTVTVYGGLPTMVFFGYNVGTTCCTTDITEIDVIPGTSTLSPVDYSVCLPAYDLGTGTTYRYALWAQNTYNKMARNSIGECKEFTTPDCEGGGGTAVELASFTAVSAGGGKVSLHWETATEVDNAGFNIYRSKFPDGTYKKINNGLIPAPGNATTGATYSFEDTPGRGTFYYKLEDVDFYAESTMHGPEKVRIRAKDLAARKAKGR</sequence>
<proteinExistence type="predicted"/>
<protein>
    <recommendedName>
        <fullName evidence="4">Fibronectin type-III domain-containing protein</fullName>
    </recommendedName>
</protein>
<name>A0A1V6LY87_9BACT</name>
<dbReference type="EMBL" id="MJUW02000104">
    <property type="protein sequence ID" value="OQD45108.1"/>
    <property type="molecule type" value="Genomic_DNA"/>
</dbReference>
<accession>A0A1V6LY87</accession>
<feature type="chain" id="PRO_5010702245" description="Fibronectin type-III domain-containing protein" evidence="1">
    <location>
        <begin position="33"/>
        <end position="384"/>
    </location>
</feature>
<gene>
    <name evidence="2" type="ORF">BIY37_10145</name>
</gene>
<evidence type="ECO:0008006" key="4">
    <source>
        <dbReference type="Google" id="ProtNLM"/>
    </source>
</evidence>
<dbReference type="InterPro" id="IPR013783">
    <property type="entry name" value="Ig-like_fold"/>
</dbReference>